<dbReference type="EMBL" id="JASPKY010000114">
    <property type="protein sequence ID" value="KAK9736421.1"/>
    <property type="molecule type" value="Genomic_DNA"/>
</dbReference>
<organism evidence="1 2">
    <name type="scientific">Popillia japonica</name>
    <name type="common">Japanese beetle</name>
    <dbReference type="NCBI Taxonomy" id="7064"/>
    <lineage>
        <taxon>Eukaryota</taxon>
        <taxon>Metazoa</taxon>
        <taxon>Ecdysozoa</taxon>
        <taxon>Arthropoda</taxon>
        <taxon>Hexapoda</taxon>
        <taxon>Insecta</taxon>
        <taxon>Pterygota</taxon>
        <taxon>Neoptera</taxon>
        <taxon>Endopterygota</taxon>
        <taxon>Coleoptera</taxon>
        <taxon>Polyphaga</taxon>
        <taxon>Scarabaeiformia</taxon>
        <taxon>Scarabaeidae</taxon>
        <taxon>Rutelinae</taxon>
        <taxon>Popillia</taxon>
    </lineage>
</organism>
<comment type="caution">
    <text evidence="1">The sequence shown here is derived from an EMBL/GenBank/DDBJ whole genome shotgun (WGS) entry which is preliminary data.</text>
</comment>
<sequence length="146" mass="15300">MAKYRNTLSELNCTSNSNLPSLSSNAPVNISETISRNLAISSNNEITCVGASPSSSSQITSGDAEPSLNTEIISEDIAPNSNNETIAGNPDSSLNSEILSEDAASSLDSQAMLDVASSSTCDVNINETNICSQIPDTIIRDVETDR</sequence>
<keyword evidence="2" id="KW-1185">Reference proteome</keyword>
<evidence type="ECO:0000313" key="1">
    <source>
        <dbReference type="EMBL" id="KAK9736421.1"/>
    </source>
</evidence>
<gene>
    <name evidence="1" type="ORF">QE152_g12524</name>
</gene>
<proteinExistence type="predicted"/>
<evidence type="ECO:0000313" key="2">
    <source>
        <dbReference type="Proteomes" id="UP001458880"/>
    </source>
</evidence>
<dbReference type="AlphaFoldDB" id="A0AAW1LSS9"/>
<accession>A0AAW1LSS9</accession>
<protein>
    <submittedName>
        <fullName evidence="1">Uncharacterized protein</fullName>
    </submittedName>
</protein>
<reference evidence="1 2" key="1">
    <citation type="journal article" date="2024" name="BMC Genomics">
        <title>De novo assembly and annotation of Popillia japonica's genome with initial clues to its potential as an invasive pest.</title>
        <authorList>
            <person name="Cucini C."/>
            <person name="Boschi S."/>
            <person name="Funari R."/>
            <person name="Cardaioli E."/>
            <person name="Iannotti N."/>
            <person name="Marturano G."/>
            <person name="Paoli F."/>
            <person name="Bruttini M."/>
            <person name="Carapelli A."/>
            <person name="Frati F."/>
            <person name="Nardi F."/>
        </authorList>
    </citation>
    <scope>NUCLEOTIDE SEQUENCE [LARGE SCALE GENOMIC DNA]</scope>
    <source>
        <strain evidence="1">DMR45628</strain>
    </source>
</reference>
<name>A0AAW1LSS9_POPJA</name>
<dbReference type="Proteomes" id="UP001458880">
    <property type="component" value="Unassembled WGS sequence"/>
</dbReference>